<dbReference type="GO" id="GO:0015074">
    <property type="term" value="P:DNA integration"/>
    <property type="evidence" value="ECO:0007669"/>
    <property type="project" value="UniProtKB-KW"/>
</dbReference>
<dbReference type="Proteomes" id="UP001255601">
    <property type="component" value="Unassembled WGS sequence"/>
</dbReference>
<comment type="caution">
    <text evidence="6">The sequence shown here is derived from an EMBL/GenBank/DDBJ whole genome shotgun (WGS) entry which is preliminary data.</text>
</comment>
<evidence type="ECO:0000256" key="1">
    <source>
        <dbReference type="ARBA" id="ARBA00008857"/>
    </source>
</evidence>
<proteinExistence type="inferred from homology"/>
<accession>A0AAJ2BEN7</accession>
<comment type="similarity">
    <text evidence="1">Belongs to the 'phage' integrase family.</text>
</comment>
<dbReference type="GO" id="GO:0006310">
    <property type="term" value="P:DNA recombination"/>
    <property type="evidence" value="ECO:0007669"/>
    <property type="project" value="UniProtKB-KW"/>
</dbReference>
<reference evidence="6" key="1">
    <citation type="submission" date="2023-08" db="EMBL/GenBank/DDBJ databases">
        <title>Functional and genomic diversity of the sorghum phyllosphere microbiome.</title>
        <authorList>
            <person name="Shade A."/>
        </authorList>
    </citation>
    <scope>NUCLEOTIDE SEQUENCE</scope>
    <source>
        <strain evidence="6">SORGH_AS_0974</strain>
    </source>
</reference>
<keyword evidence="3" id="KW-0238">DNA-binding</keyword>
<name>A0AAJ2BEN7_9HYPH</name>
<organism evidence="6 7">
    <name type="scientific">Agrobacterium larrymoorei</name>
    <dbReference type="NCBI Taxonomy" id="160699"/>
    <lineage>
        <taxon>Bacteria</taxon>
        <taxon>Pseudomonadati</taxon>
        <taxon>Pseudomonadota</taxon>
        <taxon>Alphaproteobacteria</taxon>
        <taxon>Hyphomicrobiales</taxon>
        <taxon>Rhizobiaceae</taxon>
        <taxon>Rhizobium/Agrobacterium group</taxon>
        <taxon>Agrobacterium</taxon>
    </lineage>
</organism>
<dbReference type="InterPro" id="IPR013762">
    <property type="entry name" value="Integrase-like_cat_sf"/>
</dbReference>
<sequence>MEYKELRGLLTQHFRDLLTKVTNEIDSKGRLNEQTRQEYQQRLAATQQEIETDAPLSFATGYESLLSGFMTQYSVPFSKKDAQYVWLEQDFKKAVRSFLKTVLEHDASYDDFDLRAPTQTAASVVPNFVTAPHSPLQQTSLSGITIEELAKRFIRERKLGENWVSTTVMGKEEYLKLLTELFGENRDIATLTPQDVTTVKDTLVALPAHRHKKRATKGKTLEEVLKLTNLPRLAVPSINKYLQTYNDFFGYAHQHGYVERNLFAGVTIKQNRHRILKGREDFTPEQVRIILEAIVDNSFVYARKQYRKWGPLIGVYTGARLNEIAQIDLADIRQQDGIWFFDFNDEGDDKQLKTKASKRRVPLHSELIRLGLLEYVDMLRKQGKQKLFQELPNSIEHGRGRNLGRWFNEQLLPKLDLKAKELVFHSLRHTVVTQLVNAQVPDPLVKALVGHTQQGVTYQNYFGGHTLQVLNEAIQKLDYSLPAQ</sequence>
<dbReference type="PANTHER" id="PTHR30349:SF41">
    <property type="entry name" value="INTEGRASE_RECOMBINASE PROTEIN MJ0367-RELATED"/>
    <property type="match status" value="1"/>
</dbReference>
<feature type="domain" description="Tyr recombinase" evidence="5">
    <location>
        <begin position="277"/>
        <end position="475"/>
    </location>
</feature>
<evidence type="ECO:0000256" key="3">
    <source>
        <dbReference type="ARBA" id="ARBA00023125"/>
    </source>
</evidence>
<dbReference type="RefSeq" id="WP_309772308.1">
    <property type="nucleotide sequence ID" value="NZ_JAVIZC010000003.1"/>
</dbReference>
<keyword evidence="4" id="KW-0233">DNA recombination</keyword>
<dbReference type="GO" id="GO:0003677">
    <property type="term" value="F:DNA binding"/>
    <property type="evidence" value="ECO:0007669"/>
    <property type="project" value="UniProtKB-KW"/>
</dbReference>
<dbReference type="InterPro" id="IPR011010">
    <property type="entry name" value="DNA_brk_join_enz"/>
</dbReference>
<dbReference type="EMBL" id="JAVIZC010000003">
    <property type="protein sequence ID" value="MDR6104084.1"/>
    <property type="molecule type" value="Genomic_DNA"/>
</dbReference>
<dbReference type="AlphaFoldDB" id="A0AAJ2BEN7"/>
<dbReference type="CDD" id="cd01184">
    <property type="entry name" value="INT_C_like_1"/>
    <property type="match status" value="1"/>
</dbReference>
<evidence type="ECO:0000313" key="7">
    <source>
        <dbReference type="Proteomes" id="UP001255601"/>
    </source>
</evidence>
<dbReference type="Gene3D" id="1.10.150.130">
    <property type="match status" value="1"/>
</dbReference>
<dbReference type="Gene3D" id="1.10.443.10">
    <property type="entry name" value="Intergrase catalytic core"/>
    <property type="match status" value="1"/>
</dbReference>
<dbReference type="InterPro" id="IPR010998">
    <property type="entry name" value="Integrase_recombinase_N"/>
</dbReference>
<gene>
    <name evidence="6" type="ORF">QE369_004281</name>
</gene>
<evidence type="ECO:0000313" key="6">
    <source>
        <dbReference type="EMBL" id="MDR6104084.1"/>
    </source>
</evidence>
<dbReference type="PANTHER" id="PTHR30349">
    <property type="entry name" value="PHAGE INTEGRASE-RELATED"/>
    <property type="match status" value="1"/>
</dbReference>
<keyword evidence="2" id="KW-0229">DNA integration</keyword>
<evidence type="ECO:0000259" key="5">
    <source>
        <dbReference type="PROSITE" id="PS51898"/>
    </source>
</evidence>
<dbReference type="InterPro" id="IPR002104">
    <property type="entry name" value="Integrase_catalytic"/>
</dbReference>
<evidence type="ECO:0000256" key="4">
    <source>
        <dbReference type="ARBA" id="ARBA00023172"/>
    </source>
</evidence>
<dbReference type="Pfam" id="PF00589">
    <property type="entry name" value="Phage_integrase"/>
    <property type="match status" value="1"/>
</dbReference>
<dbReference type="SUPFAM" id="SSF56349">
    <property type="entry name" value="DNA breaking-rejoining enzymes"/>
    <property type="match status" value="1"/>
</dbReference>
<evidence type="ECO:0000256" key="2">
    <source>
        <dbReference type="ARBA" id="ARBA00022908"/>
    </source>
</evidence>
<protein>
    <submittedName>
        <fullName evidence="6">Integrase</fullName>
    </submittedName>
</protein>
<dbReference type="InterPro" id="IPR050090">
    <property type="entry name" value="Tyrosine_recombinase_XerCD"/>
</dbReference>
<dbReference type="PROSITE" id="PS51898">
    <property type="entry name" value="TYR_RECOMBINASE"/>
    <property type="match status" value="1"/>
</dbReference>